<evidence type="ECO:0000313" key="2">
    <source>
        <dbReference type="EMBL" id="GLK51312.1"/>
    </source>
</evidence>
<proteinExistence type="predicted"/>
<gene>
    <name evidence="2" type="ORF">GCM10017621_08200</name>
</gene>
<keyword evidence="1" id="KW-0812">Transmembrane</keyword>
<name>A0A9W6MML8_9PROT</name>
<comment type="caution">
    <text evidence="2">The sequence shown here is derived from an EMBL/GenBank/DDBJ whole genome shotgun (WGS) entry which is preliminary data.</text>
</comment>
<sequence length="84" mass="8779">MNRTNIPLIAVAVVAILLCLAFIVWGLGNLPEVSMGIHGWIALGLGTVVSVAVGGGLAAILIISRRNGYDEAAHQVFKDSEPDL</sequence>
<keyword evidence="1" id="KW-0472">Membrane</keyword>
<reference evidence="2" key="2">
    <citation type="submission" date="2023-01" db="EMBL/GenBank/DDBJ databases">
        <authorList>
            <person name="Sun Q."/>
            <person name="Evtushenko L."/>
        </authorList>
    </citation>
    <scope>NUCLEOTIDE SEQUENCE</scope>
    <source>
        <strain evidence="2">VKM B-1513</strain>
    </source>
</reference>
<dbReference type="Proteomes" id="UP001143486">
    <property type="component" value="Unassembled WGS sequence"/>
</dbReference>
<protein>
    <submittedName>
        <fullName evidence="2">Uncharacterized protein</fullName>
    </submittedName>
</protein>
<feature type="transmembrane region" description="Helical" evidence="1">
    <location>
        <begin position="40"/>
        <end position="63"/>
    </location>
</feature>
<reference evidence="2" key="1">
    <citation type="journal article" date="2014" name="Int. J. Syst. Evol. Microbiol.">
        <title>Complete genome sequence of Corynebacterium casei LMG S-19264T (=DSM 44701T), isolated from a smear-ripened cheese.</title>
        <authorList>
            <consortium name="US DOE Joint Genome Institute (JGI-PGF)"/>
            <person name="Walter F."/>
            <person name="Albersmeier A."/>
            <person name="Kalinowski J."/>
            <person name="Ruckert C."/>
        </authorList>
    </citation>
    <scope>NUCLEOTIDE SEQUENCE</scope>
    <source>
        <strain evidence="2">VKM B-1513</strain>
    </source>
</reference>
<evidence type="ECO:0000313" key="3">
    <source>
        <dbReference type="Proteomes" id="UP001143486"/>
    </source>
</evidence>
<feature type="transmembrane region" description="Helical" evidence="1">
    <location>
        <begin position="7"/>
        <end position="28"/>
    </location>
</feature>
<dbReference type="RefSeq" id="WP_271185697.1">
    <property type="nucleotide sequence ID" value="NZ_BSFE01000002.1"/>
</dbReference>
<keyword evidence="3" id="KW-1185">Reference proteome</keyword>
<dbReference type="AlphaFoldDB" id="A0A9W6MML8"/>
<evidence type="ECO:0000256" key="1">
    <source>
        <dbReference type="SAM" id="Phobius"/>
    </source>
</evidence>
<keyword evidence="1" id="KW-1133">Transmembrane helix</keyword>
<accession>A0A9W6MML8</accession>
<dbReference type="EMBL" id="BSFE01000002">
    <property type="protein sequence ID" value="GLK51312.1"/>
    <property type="molecule type" value="Genomic_DNA"/>
</dbReference>
<organism evidence="2 3">
    <name type="scientific">Maricaulis virginensis</name>
    <dbReference type="NCBI Taxonomy" id="144022"/>
    <lineage>
        <taxon>Bacteria</taxon>
        <taxon>Pseudomonadati</taxon>
        <taxon>Pseudomonadota</taxon>
        <taxon>Alphaproteobacteria</taxon>
        <taxon>Maricaulales</taxon>
        <taxon>Maricaulaceae</taxon>
        <taxon>Maricaulis</taxon>
    </lineage>
</organism>